<keyword evidence="3" id="KW-1185">Reference proteome</keyword>
<feature type="region of interest" description="Disordered" evidence="1">
    <location>
        <begin position="101"/>
        <end position="144"/>
    </location>
</feature>
<feature type="compositionally biased region" description="Basic and acidic residues" evidence="1">
    <location>
        <begin position="101"/>
        <end position="116"/>
    </location>
</feature>
<gene>
    <name evidence="2" type="primary">jg1548</name>
    <name evidence="2" type="ORF">PAEG_LOCUS50</name>
</gene>
<dbReference type="EMBL" id="CAKXAJ010000150">
    <property type="protein sequence ID" value="CAH2207428.1"/>
    <property type="molecule type" value="Genomic_DNA"/>
</dbReference>
<reference evidence="2" key="1">
    <citation type="submission" date="2022-03" db="EMBL/GenBank/DDBJ databases">
        <authorList>
            <person name="Lindestad O."/>
        </authorList>
    </citation>
    <scope>NUCLEOTIDE SEQUENCE</scope>
</reference>
<name>A0A8S4QFU3_9NEOP</name>
<comment type="caution">
    <text evidence="2">The sequence shown here is derived from an EMBL/GenBank/DDBJ whole genome shotgun (WGS) entry which is preliminary data.</text>
</comment>
<dbReference type="OrthoDB" id="7437979at2759"/>
<dbReference type="Proteomes" id="UP000838756">
    <property type="component" value="Unassembled WGS sequence"/>
</dbReference>
<feature type="compositionally biased region" description="Polar residues" evidence="1">
    <location>
        <begin position="131"/>
        <end position="144"/>
    </location>
</feature>
<evidence type="ECO:0000256" key="1">
    <source>
        <dbReference type="SAM" id="MobiDB-lite"/>
    </source>
</evidence>
<accession>A0A8S4QFU3</accession>
<organism evidence="2 3">
    <name type="scientific">Pararge aegeria aegeria</name>
    <dbReference type="NCBI Taxonomy" id="348720"/>
    <lineage>
        <taxon>Eukaryota</taxon>
        <taxon>Metazoa</taxon>
        <taxon>Ecdysozoa</taxon>
        <taxon>Arthropoda</taxon>
        <taxon>Hexapoda</taxon>
        <taxon>Insecta</taxon>
        <taxon>Pterygota</taxon>
        <taxon>Neoptera</taxon>
        <taxon>Endopterygota</taxon>
        <taxon>Lepidoptera</taxon>
        <taxon>Glossata</taxon>
        <taxon>Ditrysia</taxon>
        <taxon>Papilionoidea</taxon>
        <taxon>Nymphalidae</taxon>
        <taxon>Satyrinae</taxon>
        <taxon>Satyrini</taxon>
        <taxon>Parargina</taxon>
        <taxon>Pararge</taxon>
    </lineage>
</organism>
<dbReference type="AlphaFoldDB" id="A0A8S4QFU3"/>
<sequence>MELSYRENDIESLRRLGKRGSNARPVVVTMSTLGRKIELLRNKHKLSKTSIYIKEDFSQKTLQKRKELQEEIKIRRGQGENVVLRRDKIIKLKINKNIYKNKEGSGREYDRSKDCYTRNNKRKPESPPTTLPTQYNRASSSQFAKKNKTTIDSYYYKKQTDSKQNSIINE</sequence>
<protein>
    <submittedName>
        <fullName evidence="2">Jg1548 protein</fullName>
    </submittedName>
</protein>
<proteinExistence type="predicted"/>
<evidence type="ECO:0000313" key="3">
    <source>
        <dbReference type="Proteomes" id="UP000838756"/>
    </source>
</evidence>
<evidence type="ECO:0000313" key="2">
    <source>
        <dbReference type="EMBL" id="CAH2207428.1"/>
    </source>
</evidence>